<dbReference type="Proteomes" id="UP000051922">
    <property type="component" value="Unassembled WGS sequence"/>
</dbReference>
<gene>
    <name evidence="1" type="ORF">FC50_GL001857</name>
</gene>
<proteinExistence type="predicted"/>
<protein>
    <submittedName>
        <fullName evidence="1">Uncharacterized protein</fullName>
    </submittedName>
</protein>
<comment type="caution">
    <text evidence="1">The sequence shown here is derived from an EMBL/GenBank/DDBJ whole genome shotgun (WGS) entry which is preliminary data.</text>
</comment>
<organism evidence="1 2">
    <name type="scientific">Lacticaseibacillus pantheris DSM 15945 = JCM 12539 = NBRC 106106</name>
    <dbReference type="NCBI Taxonomy" id="1423783"/>
    <lineage>
        <taxon>Bacteria</taxon>
        <taxon>Bacillati</taxon>
        <taxon>Bacillota</taxon>
        <taxon>Bacilli</taxon>
        <taxon>Lactobacillales</taxon>
        <taxon>Lactobacillaceae</taxon>
        <taxon>Lacticaseibacillus</taxon>
    </lineage>
</organism>
<reference evidence="1 2" key="1">
    <citation type="journal article" date="2015" name="Genome Announc.">
        <title>Expanding the biotechnology potential of lactobacilli through comparative genomics of 213 strains and associated genera.</title>
        <authorList>
            <person name="Sun Z."/>
            <person name="Harris H.M."/>
            <person name="McCann A."/>
            <person name="Guo C."/>
            <person name="Argimon S."/>
            <person name="Zhang W."/>
            <person name="Yang X."/>
            <person name="Jeffery I.B."/>
            <person name="Cooney J.C."/>
            <person name="Kagawa T.F."/>
            <person name="Liu W."/>
            <person name="Song Y."/>
            <person name="Salvetti E."/>
            <person name="Wrobel A."/>
            <person name="Rasinkangas P."/>
            <person name="Parkhill J."/>
            <person name="Rea M.C."/>
            <person name="O'Sullivan O."/>
            <person name="Ritari J."/>
            <person name="Douillard F.P."/>
            <person name="Paul Ross R."/>
            <person name="Yang R."/>
            <person name="Briner A.E."/>
            <person name="Felis G.E."/>
            <person name="de Vos W.M."/>
            <person name="Barrangou R."/>
            <person name="Klaenhammer T.R."/>
            <person name="Caufield P.W."/>
            <person name="Cui Y."/>
            <person name="Zhang H."/>
            <person name="O'Toole P.W."/>
        </authorList>
    </citation>
    <scope>NUCLEOTIDE SEQUENCE [LARGE SCALE GENOMIC DNA]</scope>
    <source>
        <strain evidence="1 2">DSM 15945</strain>
    </source>
</reference>
<dbReference type="EMBL" id="AZFJ01000054">
    <property type="protein sequence ID" value="KRL85063.1"/>
    <property type="molecule type" value="Genomic_DNA"/>
</dbReference>
<accession>A0A0R1TV16</accession>
<name>A0A0R1TV16_9LACO</name>
<evidence type="ECO:0000313" key="1">
    <source>
        <dbReference type="EMBL" id="KRL85063.1"/>
    </source>
</evidence>
<dbReference type="AlphaFoldDB" id="A0A0R1TV16"/>
<evidence type="ECO:0000313" key="2">
    <source>
        <dbReference type="Proteomes" id="UP000051922"/>
    </source>
</evidence>
<sequence>MENENNHPEPLPAELLEKIAYYSDAQRRIPFTETHVLNLTTPDGHYEFYTESVSKYQVTINGDDRSVVRINDAHTLRKDAQSISLYDLKIAVGSSGRLLLTPLGEGIVTIRLTSRVKTIVALP</sequence>
<dbReference type="STRING" id="1423783.FC50_GL001857"/>
<keyword evidence="2" id="KW-1185">Reference proteome</keyword>
<dbReference type="RefSeq" id="WP_054651435.1">
    <property type="nucleotide sequence ID" value="NZ_AZFJ01000054.1"/>
</dbReference>
<dbReference type="PATRIC" id="fig|1423783.4.peg.1902"/>